<keyword evidence="14" id="KW-0378">Hydrolase</keyword>
<dbReference type="InterPro" id="IPR012338">
    <property type="entry name" value="Beta-lactam/transpept-like"/>
</dbReference>
<dbReference type="UniPathway" id="UPA00219"/>
<dbReference type="Gene3D" id="3.40.710.10">
    <property type="entry name" value="DD-peptidase/beta-lactamase superfamily"/>
    <property type="match status" value="2"/>
</dbReference>
<dbReference type="Gene3D" id="1.10.3810.10">
    <property type="entry name" value="Biosynthetic peptidoglycan transglycosylase-like"/>
    <property type="match status" value="1"/>
</dbReference>
<feature type="region of interest" description="Disordered" evidence="27">
    <location>
        <begin position="800"/>
        <end position="827"/>
    </location>
</feature>
<dbReference type="InterPro" id="IPR023346">
    <property type="entry name" value="Lysozyme-like_dom_sf"/>
</dbReference>
<dbReference type="GO" id="GO:0046677">
    <property type="term" value="P:response to antibiotic"/>
    <property type="evidence" value="ECO:0007669"/>
    <property type="project" value="UniProtKB-KW"/>
</dbReference>
<evidence type="ECO:0000256" key="1">
    <source>
        <dbReference type="ARBA" id="ARBA00004249"/>
    </source>
</evidence>
<comment type="similarity">
    <text evidence="4">In the N-terminal section; belongs to the glycosyltransferase 51 family.</text>
</comment>
<evidence type="ECO:0000256" key="21">
    <source>
        <dbReference type="ARBA" id="ARBA00023268"/>
    </source>
</evidence>
<evidence type="ECO:0000256" key="15">
    <source>
        <dbReference type="ARBA" id="ARBA00022960"/>
    </source>
</evidence>
<keyword evidence="11" id="KW-0328">Glycosyltransferase</keyword>
<keyword evidence="13 28" id="KW-0812">Transmembrane</keyword>
<evidence type="ECO:0000256" key="10">
    <source>
        <dbReference type="ARBA" id="ARBA00022670"/>
    </source>
</evidence>
<dbReference type="Proteomes" id="UP000541421">
    <property type="component" value="Unassembled WGS sequence"/>
</dbReference>
<dbReference type="Pfam" id="PF17092">
    <property type="entry name" value="PCB_OB"/>
    <property type="match status" value="1"/>
</dbReference>
<evidence type="ECO:0000313" key="33">
    <source>
        <dbReference type="Proteomes" id="UP000541421"/>
    </source>
</evidence>
<evidence type="ECO:0000256" key="25">
    <source>
        <dbReference type="ARBA" id="ARBA00049902"/>
    </source>
</evidence>
<keyword evidence="12" id="KW-0808">Transferase</keyword>
<dbReference type="SUPFAM" id="SSF53955">
    <property type="entry name" value="Lysozyme-like"/>
    <property type="match status" value="1"/>
</dbReference>
<evidence type="ECO:0000259" key="30">
    <source>
        <dbReference type="Pfam" id="PF00912"/>
    </source>
</evidence>
<comment type="catalytic activity">
    <reaction evidence="23">
        <text>Preferential cleavage: (Ac)2-L-Lys-D-Ala-|-D-Ala. Also transpeptidation of peptidyl-alanyl moieties that are N-acyl substituents of D-alanine.</text>
        <dbReference type="EC" id="3.4.16.4"/>
    </reaction>
</comment>
<dbReference type="InterPro" id="IPR036950">
    <property type="entry name" value="PBP_transglycosylase"/>
</dbReference>
<protein>
    <recommendedName>
        <fullName evidence="6">Penicillin-binding protein 1A</fullName>
        <ecNumber evidence="24">2.4.99.28</ecNumber>
        <ecNumber evidence="5">3.4.16.4</ecNumber>
    </recommendedName>
</protein>
<dbReference type="SUPFAM" id="SSF56601">
    <property type="entry name" value="beta-lactamase/transpeptidase-like"/>
    <property type="match status" value="1"/>
</dbReference>
<dbReference type="PANTHER" id="PTHR32282:SF27">
    <property type="entry name" value="PENICILLIN-BINDING PROTEIN 1A"/>
    <property type="match status" value="1"/>
</dbReference>
<dbReference type="InterPro" id="IPR001460">
    <property type="entry name" value="PCN-bd_Tpept"/>
</dbReference>
<dbReference type="RefSeq" id="WP_171587719.1">
    <property type="nucleotide sequence ID" value="NZ_JABGBO010000001.1"/>
</dbReference>
<evidence type="ECO:0000256" key="11">
    <source>
        <dbReference type="ARBA" id="ARBA00022676"/>
    </source>
</evidence>
<evidence type="ECO:0000256" key="6">
    <source>
        <dbReference type="ARBA" id="ARBA00018638"/>
    </source>
</evidence>
<dbReference type="GO" id="GO:0005886">
    <property type="term" value="C:plasma membrane"/>
    <property type="evidence" value="ECO:0007669"/>
    <property type="project" value="UniProtKB-SubCell"/>
</dbReference>
<dbReference type="GO" id="GO:0071555">
    <property type="term" value="P:cell wall organization"/>
    <property type="evidence" value="ECO:0007669"/>
    <property type="project" value="UniProtKB-KW"/>
</dbReference>
<evidence type="ECO:0000259" key="31">
    <source>
        <dbReference type="Pfam" id="PF17092"/>
    </source>
</evidence>
<gene>
    <name evidence="32" type="ORF">HKX40_01105</name>
</gene>
<feature type="compositionally biased region" description="Polar residues" evidence="27">
    <location>
        <begin position="814"/>
        <end position="827"/>
    </location>
</feature>
<feature type="domain" description="Penicillin-binding protein OB-like" evidence="31">
    <location>
        <begin position="336"/>
        <end position="448"/>
    </location>
</feature>
<dbReference type="EC" id="3.4.16.4" evidence="5"/>
<evidence type="ECO:0000256" key="26">
    <source>
        <dbReference type="ARBA" id="ARBA00060592"/>
    </source>
</evidence>
<evidence type="ECO:0000256" key="22">
    <source>
        <dbReference type="ARBA" id="ARBA00023316"/>
    </source>
</evidence>
<feature type="domain" description="Glycosyl transferase family 51" evidence="30">
    <location>
        <begin position="71"/>
        <end position="244"/>
    </location>
</feature>
<evidence type="ECO:0000256" key="5">
    <source>
        <dbReference type="ARBA" id="ARBA00012448"/>
    </source>
</evidence>
<evidence type="ECO:0000256" key="18">
    <source>
        <dbReference type="ARBA" id="ARBA00022989"/>
    </source>
</evidence>
<dbReference type="NCBIfam" id="TIGR02074">
    <property type="entry name" value="PBP_1a_fam"/>
    <property type="match status" value="1"/>
</dbReference>
<evidence type="ECO:0000256" key="4">
    <source>
        <dbReference type="ARBA" id="ARBA00007739"/>
    </source>
</evidence>
<dbReference type="GO" id="GO:0006508">
    <property type="term" value="P:proteolysis"/>
    <property type="evidence" value="ECO:0007669"/>
    <property type="project" value="UniProtKB-KW"/>
</dbReference>
<accession>A0A7Y4L851</accession>
<keyword evidence="21" id="KW-0511">Multifunctional enzyme</keyword>
<keyword evidence="19 28" id="KW-0472">Membrane</keyword>
<keyword evidence="9" id="KW-0121">Carboxypeptidase</keyword>
<dbReference type="GO" id="GO:0008955">
    <property type="term" value="F:peptidoglycan glycosyltransferase activity"/>
    <property type="evidence" value="ECO:0007669"/>
    <property type="project" value="UniProtKB-EC"/>
</dbReference>
<dbReference type="GO" id="GO:0008360">
    <property type="term" value="P:regulation of cell shape"/>
    <property type="evidence" value="ECO:0007669"/>
    <property type="project" value="UniProtKB-KW"/>
</dbReference>
<evidence type="ECO:0000256" key="27">
    <source>
        <dbReference type="SAM" id="MobiDB-lite"/>
    </source>
</evidence>
<dbReference type="InterPro" id="IPR001264">
    <property type="entry name" value="Glyco_trans_51"/>
</dbReference>
<proteinExistence type="inferred from homology"/>
<evidence type="ECO:0000256" key="2">
    <source>
        <dbReference type="ARBA" id="ARBA00004752"/>
    </source>
</evidence>
<evidence type="ECO:0000256" key="17">
    <source>
        <dbReference type="ARBA" id="ARBA00022984"/>
    </source>
</evidence>
<evidence type="ECO:0000256" key="23">
    <source>
        <dbReference type="ARBA" id="ARBA00034000"/>
    </source>
</evidence>
<dbReference type="GO" id="GO:0009252">
    <property type="term" value="P:peptidoglycan biosynthetic process"/>
    <property type="evidence" value="ECO:0007669"/>
    <property type="project" value="UniProtKB-UniPathway"/>
</dbReference>
<evidence type="ECO:0000256" key="12">
    <source>
        <dbReference type="ARBA" id="ARBA00022679"/>
    </source>
</evidence>
<evidence type="ECO:0000256" key="24">
    <source>
        <dbReference type="ARBA" id="ARBA00044770"/>
    </source>
</evidence>
<keyword evidence="7" id="KW-1003">Cell membrane</keyword>
<dbReference type="GO" id="GO:0008658">
    <property type="term" value="F:penicillin binding"/>
    <property type="evidence" value="ECO:0007669"/>
    <property type="project" value="InterPro"/>
</dbReference>
<evidence type="ECO:0000256" key="14">
    <source>
        <dbReference type="ARBA" id="ARBA00022801"/>
    </source>
</evidence>
<evidence type="ECO:0000256" key="8">
    <source>
        <dbReference type="ARBA" id="ARBA00022519"/>
    </source>
</evidence>
<keyword evidence="17" id="KW-0573">Peptidoglycan synthesis</keyword>
<keyword evidence="22" id="KW-0961">Cell wall biogenesis/degradation</keyword>
<evidence type="ECO:0000256" key="7">
    <source>
        <dbReference type="ARBA" id="ARBA00022475"/>
    </source>
</evidence>
<dbReference type="GO" id="GO:0009002">
    <property type="term" value="F:serine-type D-Ala-D-Ala carboxypeptidase activity"/>
    <property type="evidence" value="ECO:0007669"/>
    <property type="project" value="UniProtKB-EC"/>
</dbReference>
<evidence type="ECO:0000256" key="28">
    <source>
        <dbReference type="SAM" id="Phobius"/>
    </source>
</evidence>
<evidence type="ECO:0000256" key="19">
    <source>
        <dbReference type="ARBA" id="ARBA00023136"/>
    </source>
</evidence>
<dbReference type="FunFam" id="1.10.3810.10:FF:000003">
    <property type="entry name" value="Penicillin-binding protein 1a"/>
    <property type="match status" value="1"/>
</dbReference>
<evidence type="ECO:0000256" key="9">
    <source>
        <dbReference type="ARBA" id="ARBA00022645"/>
    </source>
</evidence>
<keyword evidence="16" id="KW-0735">Signal-anchor</keyword>
<keyword evidence="10" id="KW-0645">Protease</keyword>
<dbReference type="EC" id="2.4.99.28" evidence="24"/>
<evidence type="ECO:0000256" key="3">
    <source>
        <dbReference type="ARBA" id="ARBA00007090"/>
    </source>
</evidence>
<evidence type="ECO:0000259" key="29">
    <source>
        <dbReference type="Pfam" id="PF00905"/>
    </source>
</evidence>
<evidence type="ECO:0000256" key="16">
    <source>
        <dbReference type="ARBA" id="ARBA00022968"/>
    </source>
</evidence>
<dbReference type="Pfam" id="PF00912">
    <property type="entry name" value="Transgly"/>
    <property type="match status" value="1"/>
</dbReference>
<feature type="domain" description="Penicillin-binding protein transpeptidase" evidence="29">
    <location>
        <begin position="451"/>
        <end position="705"/>
    </location>
</feature>
<comment type="pathway">
    <text evidence="26">Glycan biosynthesis.</text>
</comment>
<comment type="similarity">
    <text evidence="3">In the C-terminal section; belongs to the transpeptidase family.</text>
</comment>
<keyword evidence="18 28" id="KW-1133">Transmembrane helix</keyword>
<comment type="caution">
    <text evidence="32">The sequence shown here is derived from an EMBL/GenBank/DDBJ whole genome shotgun (WGS) entry which is preliminary data.</text>
</comment>
<dbReference type="GO" id="GO:0030288">
    <property type="term" value="C:outer membrane-bounded periplasmic space"/>
    <property type="evidence" value="ECO:0007669"/>
    <property type="project" value="TreeGrafter"/>
</dbReference>
<keyword evidence="20" id="KW-0046">Antibiotic resistance</keyword>
<feature type="transmembrane region" description="Helical" evidence="28">
    <location>
        <begin position="23"/>
        <end position="45"/>
    </location>
</feature>
<dbReference type="EMBL" id="JABGBO010000001">
    <property type="protein sequence ID" value="NOL48739.1"/>
    <property type="molecule type" value="Genomic_DNA"/>
</dbReference>
<sequence>MTKKTSSKKSQGSFIGRFILKPLVFLAGIGVCMAMLAILSIRLTWSSLPDLNAMTDYRPRLPLYIYTADNALLAEYGDERRNVLHLQEIPEVMRHAILAAEDDSFYSHGGVDWMGVARAALANIVSGAKTQGASTITMQVARNFYLSSEKKFTRKFYELLLTYKIEHNLTKDQILELYMNQIYLGHRSYGFAAAARTYFGKPLSEITLAEAAALASIPKSPSRTNPRTNLKATLIRQHYVLNRMLELKYITKEQYDQAIAEKLVVRNSQSIDDSEKVARNGQYIAELARQLMYTQYGNGLYSRGLKVYTTVNSADQQAAYRAVREGLLTYTRRKPYTGPAAQLDLPANIENNPEAMDDIIQEVHEKYPDSDDILSAVVLSADKNKVVVMRDIDNVIELTGVSLNNAKRSLADNVSPTRKIRRGSVVYIEQLVDSKKQPYWSIINLPIVQAALVALDPQDGAIKAMMGGFDFNFGDFNRATQAWRQPGSTFKPFIYAASLERGVTPETVVSDQPFVLDASKTGSKPWTPKNYGNSYTVSQTVRQGLYKSKNMVSIRVLETVGSDYAANFIQRLGFDMSRQPPKGAYLTMALGTGSVTPLQMATAYAVFANGGYRVNPYLIDHVDDINVQNGNVITIMKTNPQRAGDEKNRVIDPRTAYVINDLLRGVARFGTAARASATLKRTDLAGKTGTTNKAVDAWFAGYTPKLVAVTWLGFDRPTSLGDRETGGGAALPIWIDFMSQALKNIPVATPGKMPKGLSKIGDNFYFDEFPPGKAITSIGLRNSSIDPNMPVGTPIPIGQPGGAAKPASGDSIGNLIQSMNGGQQVNF</sequence>
<keyword evidence="33" id="KW-1185">Reference proteome</keyword>
<dbReference type="Pfam" id="PF00905">
    <property type="entry name" value="Transpeptidase"/>
    <property type="match status" value="1"/>
</dbReference>
<dbReference type="PANTHER" id="PTHR32282">
    <property type="entry name" value="BINDING PROTEIN TRANSPEPTIDASE, PUTATIVE-RELATED"/>
    <property type="match status" value="1"/>
</dbReference>
<evidence type="ECO:0000256" key="13">
    <source>
        <dbReference type="ARBA" id="ARBA00022692"/>
    </source>
</evidence>
<reference evidence="32 33" key="1">
    <citation type="submission" date="2020-05" db="EMBL/GenBank/DDBJ databases">
        <authorList>
            <person name="Niu N."/>
        </authorList>
    </citation>
    <scope>NUCLEOTIDE SEQUENCE [LARGE SCALE GENOMIC DNA]</scope>
    <source>
        <strain evidence="32 33">LMG10982</strain>
    </source>
</reference>
<dbReference type="InterPro" id="IPR050396">
    <property type="entry name" value="Glycosyltr_51/Transpeptidase"/>
</dbReference>
<dbReference type="InterPro" id="IPR031376">
    <property type="entry name" value="PCB_OB"/>
</dbReference>
<comment type="catalytic activity">
    <reaction evidence="25">
        <text>[GlcNAc-(1-&gt;4)-Mur2Ac(oyl-L-Ala-gamma-D-Glu-L-Lys-D-Ala-D-Ala)](n)-di-trans,octa-cis-undecaprenyl diphosphate + beta-D-GlcNAc-(1-&gt;4)-Mur2Ac(oyl-L-Ala-gamma-D-Glu-L-Lys-D-Ala-D-Ala)-di-trans,octa-cis-undecaprenyl diphosphate = [GlcNAc-(1-&gt;4)-Mur2Ac(oyl-L-Ala-gamma-D-Glu-L-Lys-D-Ala-D-Ala)](n+1)-di-trans,octa-cis-undecaprenyl diphosphate + di-trans,octa-cis-undecaprenyl diphosphate + H(+)</text>
        <dbReference type="Rhea" id="RHEA:23708"/>
        <dbReference type="Rhea" id="RHEA-COMP:9602"/>
        <dbReference type="Rhea" id="RHEA-COMP:9603"/>
        <dbReference type="ChEBI" id="CHEBI:15378"/>
        <dbReference type="ChEBI" id="CHEBI:58405"/>
        <dbReference type="ChEBI" id="CHEBI:60033"/>
        <dbReference type="ChEBI" id="CHEBI:78435"/>
        <dbReference type="EC" id="2.4.99.28"/>
    </reaction>
</comment>
<evidence type="ECO:0000256" key="20">
    <source>
        <dbReference type="ARBA" id="ARBA00023251"/>
    </source>
</evidence>
<keyword evidence="8" id="KW-0997">Cell inner membrane</keyword>
<name>A0A7Y4L851_9BURK</name>
<comment type="subcellular location">
    <subcellularLocation>
        <location evidence="1">Cell inner membrane</location>
        <topology evidence="1">Single-pass type II membrane protein</topology>
    </subcellularLocation>
</comment>
<comment type="pathway">
    <text evidence="2">Cell wall biogenesis; peptidoglycan biosynthesis.</text>
</comment>
<organism evidence="32 33">
    <name type="scientific">Pelistega europaea</name>
    <dbReference type="NCBI Taxonomy" id="106147"/>
    <lineage>
        <taxon>Bacteria</taxon>
        <taxon>Pseudomonadati</taxon>
        <taxon>Pseudomonadota</taxon>
        <taxon>Betaproteobacteria</taxon>
        <taxon>Burkholderiales</taxon>
        <taxon>Alcaligenaceae</taxon>
        <taxon>Pelistega</taxon>
    </lineage>
</organism>
<keyword evidence="15" id="KW-0133">Cell shape</keyword>
<dbReference type="AlphaFoldDB" id="A0A7Y4L851"/>
<evidence type="ECO:0000313" key="32">
    <source>
        <dbReference type="EMBL" id="NOL48739.1"/>
    </source>
</evidence>